<sequence length="328" mass="37278">MSSSSAPPAGIAALEPTLITIGYDLLATKRYWVAITALWAYEYLLTVGDEVRYAWKGKGTKNTMRCIIFWLFFLNRYLCLIIIVITNVAYFTLLFTQEICYRYGFVEQLETLFMVTIVEVLVLLRVYALSGHKQYVLFIAIPLITVQWALLLYQDVLYKDGTSNLGVLLFARELDTSAIPPLPDIDAYKLCLAIPSTEIVRAGETFLSLCIVYDGLAVLSIVYFVSQQAKGFHLAPIIELVQRDGLLYFAVMFSSNFVWLMMALHARPSLGFIQNQPAMVIWSIAVNRITMNLQRTSEEKIEFNSWTGGHRGFDTEIESTLEHDIELE</sequence>
<evidence type="ECO:0000313" key="3">
    <source>
        <dbReference type="EMBL" id="KAJ3831986.1"/>
    </source>
</evidence>
<proteinExistence type="predicted"/>
<dbReference type="Pfam" id="PF20151">
    <property type="entry name" value="DUF6533"/>
    <property type="match status" value="1"/>
</dbReference>
<reference evidence="3" key="1">
    <citation type="submission" date="2022-08" db="EMBL/GenBank/DDBJ databases">
        <authorList>
            <consortium name="DOE Joint Genome Institute"/>
            <person name="Min B."/>
            <person name="Riley R."/>
            <person name="Sierra-Patev S."/>
            <person name="Naranjo-Ortiz M."/>
            <person name="Looney B."/>
            <person name="Konkel Z."/>
            <person name="Slot J.C."/>
            <person name="Sakamoto Y."/>
            <person name="Steenwyk J.L."/>
            <person name="Rokas A."/>
            <person name="Carro J."/>
            <person name="Camarero S."/>
            <person name="Ferreira P."/>
            <person name="Molpeceres G."/>
            <person name="Ruiz-Duenas F.J."/>
            <person name="Serrano A."/>
            <person name="Henrissat B."/>
            <person name="Drula E."/>
            <person name="Hughes K.W."/>
            <person name="Mata J.L."/>
            <person name="Ishikawa N.K."/>
            <person name="Vargas-Isla R."/>
            <person name="Ushijima S."/>
            <person name="Smith C.A."/>
            <person name="Ahrendt S."/>
            <person name="Andreopoulos W."/>
            <person name="He G."/>
            <person name="Labutti K."/>
            <person name="Lipzen A."/>
            <person name="Ng V."/>
            <person name="Sandor L."/>
            <person name="Barry K."/>
            <person name="Martinez A.T."/>
            <person name="Xiao Y."/>
            <person name="Gibbons J.G."/>
            <person name="Terashima K."/>
            <person name="Hibbett D.S."/>
            <person name="Grigoriev I.V."/>
        </authorList>
    </citation>
    <scope>NUCLEOTIDE SEQUENCE</scope>
    <source>
        <strain evidence="3">TFB9207</strain>
    </source>
</reference>
<keyword evidence="1" id="KW-1133">Transmembrane helix</keyword>
<organism evidence="3 4">
    <name type="scientific">Lentinula raphanica</name>
    <dbReference type="NCBI Taxonomy" id="153919"/>
    <lineage>
        <taxon>Eukaryota</taxon>
        <taxon>Fungi</taxon>
        <taxon>Dikarya</taxon>
        <taxon>Basidiomycota</taxon>
        <taxon>Agaricomycotina</taxon>
        <taxon>Agaricomycetes</taxon>
        <taxon>Agaricomycetidae</taxon>
        <taxon>Agaricales</taxon>
        <taxon>Marasmiineae</taxon>
        <taxon>Omphalotaceae</taxon>
        <taxon>Lentinula</taxon>
    </lineage>
</organism>
<feature type="transmembrane region" description="Helical" evidence="1">
    <location>
        <begin position="206"/>
        <end position="225"/>
    </location>
</feature>
<feature type="transmembrane region" description="Helical" evidence="1">
    <location>
        <begin position="246"/>
        <end position="266"/>
    </location>
</feature>
<keyword evidence="1" id="KW-0812">Transmembrane</keyword>
<protein>
    <recommendedName>
        <fullName evidence="2">DUF6533 domain-containing protein</fullName>
    </recommendedName>
</protein>
<dbReference type="EMBL" id="MU807129">
    <property type="protein sequence ID" value="KAJ3831986.1"/>
    <property type="molecule type" value="Genomic_DNA"/>
</dbReference>
<comment type="caution">
    <text evidence="3">The sequence shown here is derived from an EMBL/GenBank/DDBJ whole genome shotgun (WGS) entry which is preliminary data.</text>
</comment>
<evidence type="ECO:0000256" key="1">
    <source>
        <dbReference type="SAM" id="Phobius"/>
    </source>
</evidence>
<dbReference type="Proteomes" id="UP001163846">
    <property type="component" value="Unassembled WGS sequence"/>
</dbReference>
<feature type="transmembrane region" description="Helical" evidence="1">
    <location>
        <begin position="111"/>
        <end position="128"/>
    </location>
</feature>
<feature type="transmembrane region" description="Helical" evidence="1">
    <location>
        <begin position="135"/>
        <end position="153"/>
    </location>
</feature>
<keyword evidence="4" id="KW-1185">Reference proteome</keyword>
<feature type="domain" description="DUF6533" evidence="2">
    <location>
        <begin position="33"/>
        <end position="80"/>
    </location>
</feature>
<dbReference type="AlphaFoldDB" id="A0AA38NWL7"/>
<evidence type="ECO:0000313" key="4">
    <source>
        <dbReference type="Proteomes" id="UP001163846"/>
    </source>
</evidence>
<name>A0AA38NWL7_9AGAR</name>
<feature type="transmembrane region" description="Helical" evidence="1">
    <location>
        <begin position="67"/>
        <end position="91"/>
    </location>
</feature>
<accession>A0AA38NWL7</accession>
<dbReference type="InterPro" id="IPR045340">
    <property type="entry name" value="DUF6533"/>
</dbReference>
<feature type="transmembrane region" description="Helical" evidence="1">
    <location>
        <begin position="31"/>
        <end position="55"/>
    </location>
</feature>
<evidence type="ECO:0000259" key="2">
    <source>
        <dbReference type="Pfam" id="PF20151"/>
    </source>
</evidence>
<gene>
    <name evidence="3" type="ORF">F5878DRAFT_647159</name>
</gene>
<keyword evidence="1" id="KW-0472">Membrane</keyword>